<dbReference type="Proteomes" id="UP000016935">
    <property type="component" value="Unassembled WGS sequence"/>
</dbReference>
<dbReference type="AlphaFoldDB" id="R0IW33"/>
<dbReference type="OrthoDB" id="4759798at2759"/>
<keyword evidence="3" id="KW-1185">Reference proteome</keyword>
<evidence type="ECO:0000313" key="2">
    <source>
        <dbReference type="EMBL" id="EOA88826.1"/>
    </source>
</evidence>
<proteinExistence type="predicted"/>
<gene>
    <name evidence="2" type="ORF">SETTUDRAFT_26877</name>
</gene>
<feature type="region of interest" description="Disordered" evidence="1">
    <location>
        <begin position="1"/>
        <end position="40"/>
    </location>
</feature>
<dbReference type="GeneID" id="19403065"/>
<sequence>MASKKEEFGPTNPPGNDESSDEEETTFNPSAPGDFRGKVTKYSTATQEYPTPPAYNVGEEVFLLIPGQAQPAGPYEVMQSLDGKLYRIKTKDTGQEHGSLVRESDLVYKV</sequence>
<evidence type="ECO:0000313" key="3">
    <source>
        <dbReference type="Proteomes" id="UP000016935"/>
    </source>
</evidence>
<reference evidence="2 3" key="1">
    <citation type="journal article" date="2012" name="PLoS Pathog.">
        <title>Diverse lifestyles and strategies of plant pathogenesis encoded in the genomes of eighteen Dothideomycetes fungi.</title>
        <authorList>
            <person name="Ohm R.A."/>
            <person name="Feau N."/>
            <person name="Henrissat B."/>
            <person name="Schoch C.L."/>
            <person name="Horwitz B.A."/>
            <person name="Barry K.W."/>
            <person name="Condon B.J."/>
            <person name="Copeland A.C."/>
            <person name="Dhillon B."/>
            <person name="Glaser F."/>
            <person name="Hesse C.N."/>
            <person name="Kosti I."/>
            <person name="LaButti K."/>
            <person name="Lindquist E.A."/>
            <person name="Lucas S."/>
            <person name="Salamov A.A."/>
            <person name="Bradshaw R.E."/>
            <person name="Ciuffetti L."/>
            <person name="Hamelin R.C."/>
            <person name="Kema G.H.J."/>
            <person name="Lawrence C."/>
            <person name="Scott J.A."/>
            <person name="Spatafora J.W."/>
            <person name="Turgeon B.G."/>
            <person name="de Wit P.J.G.M."/>
            <person name="Zhong S."/>
            <person name="Goodwin S.B."/>
            <person name="Grigoriev I.V."/>
        </authorList>
    </citation>
    <scope>NUCLEOTIDE SEQUENCE [LARGE SCALE GENOMIC DNA]</scope>
    <source>
        <strain evidence="3">28A</strain>
    </source>
</reference>
<name>R0IW33_EXST2</name>
<dbReference type="HOGENOM" id="CLU_2172643_0_0_1"/>
<reference evidence="2 3" key="2">
    <citation type="journal article" date="2013" name="PLoS Genet.">
        <title>Comparative genome structure, secondary metabolite, and effector coding capacity across Cochliobolus pathogens.</title>
        <authorList>
            <person name="Condon B.J."/>
            <person name="Leng Y."/>
            <person name="Wu D."/>
            <person name="Bushley K.E."/>
            <person name="Ohm R.A."/>
            <person name="Otillar R."/>
            <person name="Martin J."/>
            <person name="Schackwitz W."/>
            <person name="Grimwood J."/>
            <person name="MohdZainudin N."/>
            <person name="Xue C."/>
            <person name="Wang R."/>
            <person name="Manning V.A."/>
            <person name="Dhillon B."/>
            <person name="Tu Z.J."/>
            <person name="Steffenson B.J."/>
            <person name="Salamov A."/>
            <person name="Sun H."/>
            <person name="Lowry S."/>
            <person name="LaButti K."/>
            <person name="Han J."/>
            <person name="Copeland A."/>
            <person name="Lindquist E."/>
            <person name="Barry K."/>
            <person name="Schmutz J."/>
            <person name="Baker S.E."/>
            <person name="Ciuffetti L.M."/>
            <person name="Grigoriev I.V."/>
            <person name="Zhong S."/>
            <person name="Turgeon B.G."/>
        </authorList>
    </citation>
    <scope>NUCLEOTIDE SEQUENCE [LARGE SCALE GENOMIC DNA]</scope>
    <source>
        <strain evidence="3">28A</strain>
    </source>
</reference>
<organism evidence="2 3">
    <name type="scientific">Exserohilum turcicum (strain 28A)</name>
    <name type="common">Northern leaf blight fungus</name>
    <name type="synonym">Setosphaeria turcica</name>
    <dbReference type="NCBI Taxonomy" id="671987"/>
    <lineage>
        <taxon>Eukaryota</taxon>
        <taxon>Fungi</taxon>
        <taxon>Dikarya</taxon>
        <taxon>Ascomycota</taxon>
        <taxon>Pezizomycotina</taxon>
        <taxon>Dothideomycetes</taxon>
        <taxon>Pleosporomycetidae</taxon>
        <taxon>Pleosporales</taxon>
        <taxon>Pleosporineae</taxon>
        <taxon>Pleosporaceae</taxon>
        <taxon>Exserohilum</taxon>
    </lineage>
</organism>
<accession>R0IW33</accession>
<evidence type="ECO:0000256" key="1">
    <source>
        <dbReference type="SAM" id="MobiDB-lite"/>
    </source>
</evidence>
<dbReference type="RefSeq" id="XP_008023286.1">
    <property type="nucleotide sequence ID" value="XM_008025095.1"/>
</dbReference>
<dbReference type="EMBL" id="KB908526">
    <property type="protein sequence ID" value="EOA88826.1"/>
    <property type="molecule type" value="Genomic_DNA"/>
</dbReference>
<protein>
    <submittedName>
        <fullName evidence="2">Uncharacterized protein</fullName>
    </submittedName>
</protein>